<keyword evidence="5 9" id="KW-0274">FAD</keyword>
<dbReference type="SUPFAM" id="SSF51730">
    <property type="entry name" value="FAD-linked oxidoreductase"/>
    <property type="match status" value="1"/>
</dbReference>
<dbReference type="GO" id="GO:0071949">
    <property type="term" value="F:FAD binding"/>
    <property type="evidence" value="ECO:0007669"/>
    <property type="project" value="TreeGrafter"/>
</dbReference>
<comment type="catalytic activity">
    <reaction evidence="8">
        <text>(6S)-5-methyl-5,6,7,8-tetrahydrofolate + NAD(+) = (6R)-5,10-methylene-5,6,7,8-tetrahydrofolate + NADH + H(+)</text>
        <dbReference type="Rhea" id="RHEA:19821"/>
        <dbReference type="ChEBI" id="CHEBI:15378"/>
        <dbReference type="ChEBI" id="CHEBI:15636"/>
        <dbReference type="ChEBI" id="CHEBI:18608"/>
        <dbReference type="ChEBI" id="CHEBI:57540"/>
        <dbReference type="ChEBI" id="CHEBI:57945"/>
        <dbReference type="EC" id="1.5.1.54"/>
    </reaction>
    <physiologicalReaction direction="right-to-left" evidence="8">
        <dbReference type="Rhea" id="RHEA:19823"/>
    </physiologicalReaction>
</comment>
<comment type="similarity">
    <text evidence="3 9">Belongs to the methylenetetrahydrofolate reductase family.</text>
</comment>
<dbReference type="RefSeq" id="WP_178930659.1">
    <property type="nucleotide sequence ID" value="NZ_JACBAZ010000001.1"/>
</dbReference>
<evidence type="ECO:0000259" key="10">
    <source>
        <dbReference type="Pfam" id="PF12225"/>
    </source>
</evidence>
<evidence type="ECO:0000313" key="12">
    <source>
        <dbReference type="Proteomes" id="UP000557872"/>
    </source>
</evidence>
<dbReference type="Gene3D" id="3.20.20.220">
    <property type="match status" value="1"/>
</dbReference>
<evidence type="ECO:0000256" key="2">
    <source>
        <dbReference type="ARBA" id="ARBA00004777"/>
    </source>
</evidence>
<accession>A0A851GFR3</accession>
<dbReference type="AlphaFoldDB" id="A0A851GFR3"/>
<evidence type="ECO:0000256" key="9">
    <source>
        <dbReference type="RuleBase" id="RU003862"/>
    </source>
</evidence>
<evidence type="ECO:0000256" key="5">
    <source>
        <dbReference type="ARBA" id="ARBA00022827"/>
    </source>
</evidence>
<comment type="pathway">
    <text evidence="7">Amino-acid biosynthesis; L-methionine biosynthesis via de novo pathway.</text>
</comment>
<dbReference type="EMBL" id="JACBAZ010000001">
    <property type="protein sequence ID" value="NWK54115.1"/>
    <property type="molecule type" value="Genomic_DNA"/>
</dbReference>
<comment type="pathway">
    <text evidence="2 9">One-carbon metabolism; tetrahydrofolate interconversion.</text>
</comment>
<dbReference type="GO" id="GO:0009086">
    <property type="term" value="P:methionine biosynthetic process"/>
    <property type="evidence" value="ECO:0007669"/>
    <property type="project" value="TreeGrafter"/>
</dbReference>
<sequence>MQSMREILTTSAEHPGSSFPIGMELVSTRGTMEEIKAVKAREFAMELAATDRIDWVSITDNAGGNPMLAPAALGKPLLENNKEVAIHLSCKDFNRNGLESVAWQLNSEGFHNILALSGDSPIDGHDGQAKPVFDIDSVGLITMLREMNQGLKVKAPGNTTRQLGMTRFFTGTVVNNFKRHESEVIPQYLKLDKKIENGARYIINQIGYDARKMDELLRYMQRQGHQQVPLVGNVYVLNPFVAQIFHTRKIPGVYVNDQLLHIAEKQQQSADKGRAFFYEFAAKQLAIYRGLGYHAGYLGGVHNYNAVDQILNIEQSFSGDDWKQFAREFSFSHPEEFYLFDQDETSGLSSNELNPSYLKSLENRSGRDLSYSLSKQFHSLMFTPGKGLAPLCTRICQNAKDPSQGPAWMRAVERLSKNLLFSCKDCGDCSLPETAFLCPESQCAKNQRNGPCGGTRDGLCEVADKACIWARAYDRLKPDAEELQLLKHVPTLQDQSLRGTSGWANCWLERDHIAAKKK</sequence>
<dbReference type="GO" id="GO:0035999">
    <property type="term" value="P:tetrahydrofolate interconversion"/>
    <property type="evidence" value="ECO:0007669"/>
    <property type="project" value="UniProtKB-UniPathway"/>
</dbReference>
<dbReference type="PANTHER" id="PTHR45754:SF3">
    <property type="entry name" value="METHYLENETETRAHYDROFOLATE REDUCTASE (NADPH)"/>
    <property type="match status" value="1"/>
</dbReference>
<dbReference type="Proteomes" id="UP000557872">
    <property type="component" value="Unassembled WGS sequence"/>
</dbReference>
<evidence type="ECO:0000256" key="3">
    <source>
        <dbReference type="ARBA" id="ARBA00006743"/>
    </source>
</evidence>
<evidence type="ECO:0000256" key="8">
    <source>
        <dbReference type="ARBA" id="ARBA00048628"/>
    </source>
</evidence>
<keyword evidence="12" id="KW-1185">Reference proteome</keyword>
<dbReference type="GO" id="GO:0106312">
    <property type="term" value="F:methylenetetrahydrofolate reductase (NADH) activity"/>
    <property type="evidence" value="ECO:0007669"/>
    <property type="project" value="UniProtKB-EC"/>
</dbReference>
<comment type="cofactor">
    <cofactor evidence="1 9">
        <name>FAD</name>
        <dbReference type="ChEBI" id="CHEBI:57692"/>
    </cofactor>
</comment>
<dbReference type="UniPathway" id="UPA00193"/>
<keyword evidence="6 9" id="KW-0560">Oxidoreductase</keyword>
<evidence type="ECO:0000256" key="4">
    <source>
        <dbReference type="ARBA" id="ARBA00022630"/>
    </source>
</evidence>
<comment type="caution">
    <text evidence="11">The sequence shown here is derived from an EMBL/GenBank/DDBJ whole genome shotgun (WGS) entry which is preliminary data.</text>
</comment>
<dbReference type="InterPro" id="IPR003171">
    <property type="entry name" value="Mehydrof_redctse-like"/>
</dbReference>
<proteinExistence type="inferred from homology"/>
<reference evidence="11 12" key="1">
    <citation type="submission" date="2020-07" db="EMBL/GenBank/DDBJ databases">
        <title>Roseicoccus Jingziensis gen. nov., sp. nov., isolated from coastal seawater.</title>
        <authorList>
            <person name="Feng X."/>
        </authorList>
    </citation>
    <scope>NUCLEOTIDE SEQUENCE [LARGE SCALE GENOMIC DNA]</scope>
    <source>
        <strain evidence="11 12">N1E253</strain>
    </source>
</reference>
<dbReference type="GO" id="GO:0005829">
    <property type="term" value="C:cytosol"/>
    <property type="evidence" value="ECO:0007669"/>
    <property type="project" value="TreeGrafter"/>
</dbReference>
<dbReference type="InterPro" id="IPR029041">
    <property type="entry name" value="FAD-linked_oxidoreductase-like"/>
</dbReference>
<evidence type="ECO:0000313" key="11">
    <source>
        <dbReference type="EMBL" id="NWK54115.1"/>
    </source>
</evidence>
<protein>
    <recommendedName>
        <fullName evidence="9">Methylenetetrahydrofolate reductase</fullName>
    </recommendedName>
</protein>
<dbReference type="Pfam" id="PF12225">
    <property type="entry name" value="DUF5981"/>
    <property type="match status" value="1"/>
</dbReference>
<keyword evidence="4 9" id="KW-0285">Flavoprotein</keyword>
<evidence type="ECO:0000256" key="6">
    <source>
        <dbReference type="ARBA" id="ARBA00023002"/>
    </source>
</evidence>
<name>A0A851GFR3_9BACT</name>
<organism evidence="11 12">
    <name type="scientific">Oceaniferula marina</name>
    <dbReference type="NCBI Taxonomy" id="2748318"/>
    <lineage>
        <taxon>Bacteria</taxon>
        <taxon>Pseudomonadati</taxon>
        <taxon>Verrucomicrobiota</taxon>
        <taxon>Verrucomicrobiia</taxon>
        <taxon>Verrucomicrobiales</taxon>
        <taxon>Verrucomicrobiaceae</taxon>
        <taxon>Oceaniferula</taxon>
    </lineage>
</organism>
<feature type="domain" description="Methylene-tetrahydrofolate reductase C-terminal-like" evidence="10">
    <location>
        <begin position="411"/>
        <end position="490"/>
    </location>
</feature>
<gene>
    <name evidence="11" type="ORF">HW115_00710</name>
</gene>
<dbReference type="Pfam" id="PF02219">
    <property type="entry name" value="MTHFR"/>
    <property type="match status" value="1"/>
</dbReference>
<dbReference type="InterPro" id="IPR022026">
    <property type="entry name" value="DUF5981"/>
</dbReference>
<evidence type="ECO:0000256" key="7">
    <source>
        <dbReference type="ARBA" id="ARBA00034478"/>
    </source>
</evidence>
<dbReference type="PANTHER" id="PTHR45754">
    <property type="entry name" value="METHYLENETETRAHYDROFOLATE REDUCTASE"/>
    <property type="match status" value="1"/>
</dbReference>
<evidence type="ECO:0000256" key="1">
    <source>
        <dbReference type="ARBA" id="ARBA00001974"/>
    </source>
</evidence>